<dbReference type="EMBL" id="MH113855">
    <property type="protein sequence ID" value="AWJ95874.1"/>
    <property type="molecule type" value="Genomic_DNA"/>
</dbReference>
<evidence type="ECO:0000313" key="1">
    <source>
        <dbReference type="EMBL" id="AWJ95874.1"/>
    </source>
</evidence>
<proteinExistence type="predicted"/>
<keyword evidence="1" id="KW-0614">Plasmid</keyword>
<reference evidence="1" key="1">
    <citation type="submission" date="2018-03" db="EMBL/GenBank/DDBJ databases">
        <title>Molecular characterization of a novel blaCARB allele in Vibrio alginolyticus.</title>
        <authorList>
            <person name="Zheng Z."/>
            <person name="Li R."/>
            <person name="Chen S."/>
        </authorList>
    </citation>
    <scope>NUCLEOTIDE SEQUENCE</scope>
    <source>
        <strain evidence="1">Vb1796</strain>
        <plasmid evidence="1">pVb1796</plasmid>
    </source>
</reference>
<protein>
    <submittedName>
        <fullName evidence="1">Mercuric transport protein MerT</fullName>
    </submittedName>
</protein>
<dbReference type="AlphaFoldDB" id="A0A2S1XWS9"/>
<geneLocation type="plasmid" evidence="1">
    <name>pVb1796</name>
</geneLocation>
<organism evidence="1">
    <name type="scientific">Vibrio alginolyticus</name>
    <dbReference type="NCBI Taxonomy" id="663"/>
    <lineage>
        <taxon>Bacteria</taxon>
        <taxon>Pseudomonadati</taxon>
        <taxon>Pseudomonadota</taxon>
        <taxon>Gammaproteobacteria</taxon>
        <taxon>Vibrionales</taxon>
        <taxon>Vibrionaceae</taxon>
        <taxon>Vibrio</taxon>
    </lineage>
</organism>
<name>A0A2S1XWS9_VIBAL</name>
<accession>A0A2S1XWS9</accession>
<sequence length="139" mass="15212">MLPGAAGSDRPGVQRRLDRQLDGVGTLSPDLHRRGVGGAVFRLAAHLPTGASLQTRGCVCDSPSARYLQAHFLGRGRAGSGRARISLRHAIFLLITGVHHEKTVCLSRHRCRCCPRVGRHPDRHAVRTGHDLLRLSDHR</sequence>